<protein>
    <submittedName>
        <fullName evidence="2">VWA domain-containing protein</fullName>
    </submittedName>
</protein>
<dbReference type="PANTHER" id="PTHR37947:SF1">
    <property type="entry name" value="BLL2462 PROTEIN"/>
    <property type="match status" value="1"/>
</dbReference>
<comment type="caution">
    <text evidence="2">The sequence shown here is derived from an EMBL/GenBank/DDBJ whole genome shotgun (WGS) entry which is preliminary data.</text>
</comment>
<feature type="transmembrane region" description="Helical" evidence="1">
    <location>
        <begin position="33"/>
        <end position="53"/>
    </location>
</feature>
<feature type="transmembrane region" description="Helical" evidence="1">
    <location>
        <begin position="6"/>
        <end position="26"/>
    </location>
</feature>
<evidence type="ECO:0000313" key="3">
    <source>
        <dbReference type="Proteomes" id="UP001268651"/>
    </source>
</evidence>
<dbReference type="SUPFAM" id="SSF53300">
    <property type="entry name" value="vWA-like"/>
    <property type="match status" value="1"/>
</dbReference>
<evidence type="ECO:0000313" key="2">
    <source>
        <dbReference type="EMBL" id="MDU8887111.1"/>
    </source>
</evidence>
<proteinExistence type="predicted"/>
<dbReference type="RefSeq" id="WP_316663209.1">
    <property type="nucleotide sequence ID" value="NZ_JAWHTF010000008.1"/>
</dbReference>
<keyword evidence="1" id="KW-0472">Membrane</keyword>
<sequence length="676" mass="77853">MSAATVLYIILSGIIALVIALFQYVYKSKRSRLNLIFTGLRFVTFFSIFLLLVNPKFEQITNSVEKPNLVIAADNSSSVLYLEQNQKEQELIRAIKNDEAINEKFNVNFYTFGNNLQPKDSLSFTDEQTNISKAISELSQIYKNSIAPMILITDGNQTYGNDYEFTSSSYKQPIFPVILGDTTTYVDLQIKQLNVNRYAYLKNRFPVEAIVTYNGNENITTDFTVSYGNTIVYSEKISFSRTNTSSIINFALPTNTAGVHTYKATISTINNEKNKVNNNKNFAVEVIDQKTNIAMVSSFLHPDLGALKQSIESNEQRSVTFLKPNEVKDKLDDFQLVILYQPNRSFNNLYEVLKAQNKNTFVITGSQTDWRFLNSINSNYEHEITNQTENYLPELNNNYSTFILDDLDFESFPPLKSTFGKVTFNTPVEILLYKKVGNVSTKDPLLLTFESNNRREALLLGENLWQWRSQSFLNTQSFNQFDNFLGKLIQYLSSNKRKSRLKVEYESFYNGSSSVIINAQYFNKNYEFDARETLTITLRNKATQNILEYPFVLKNNSYQLDLSSLSPAEYEFTVRAKNENISKSGIFKILEYNIEQQFLNANVKKLNQVAINSTGKSYFIDNYSNLSVGLLNDERFLAVQKNHKNIIPLIDWKYLLFLLVFCLATEWFLRKYNGLI</sequence>
<reference evidence="2 3" key="1">
    <citation type="submission" date="2023-10" db="EMBL/GenBank/DDBJ databases">
        <title>Marimonas sp. nov. isolated from tidal mud flat.</title>
        <authorList>
            <person name="Jaincy N.J."/>
            <person name="Srinivasan S."/>
            <person name="Lee S.-S."/>
        </authorList>
    </citation>
    <scope>NUCLEOTIDE SEQUENCE [LARGE SCALE GENOMIC DNA]</scope>
    <source>
        <strain evidence="2 3">MJ-SS3</strain>
    </source>
</reference>
<dbReference type="Proteomes" id="UP001268651">
    <property type="component" value="Unassembled WGS sequence"/>
</dbReference>
<accession>A0ABU3U9X1</accession>
<dbReference type="InterPro" id="IPR036465">
    <property type="entry name" value="vWFA_dom_sf"/>
</dbReference>
<dbReference type="EMBL" id="JAWHTF010000008">
    <property type="protein sequence ID" value="MDU8887111.1"/>
    <property type="molecule type" value="Genomic_DNA"/>
</dbReference>
<keyword evidence="1" id="KW-1133">Transmembrane helix</keyword>
<keyword evidence="1" id="KW-0812">Transmembrane</keyword>
<organism evidence="2 3">
    <name type="scientific">Gilvirhabdus luticola</name>
    <dbReference type="NCBI Taxonomy" id="3079858"/>
    <lineage>
        <taxon>Bacteria</taxon>
        <taxon>Pseudomonadati</taxon>
        <taxon>Bacteroidota</taxon>
        <taxon>Flavobacteriia</taxon>
        <taxon>Flavobacteriales</taxon>
        <taxon>Flavobacteriaceae</taxon>
        <taxon>Gilvirhabdus</taxon>
    </lineage>
</organism>
<name>A0ABU3U9X1_9FLAO</name>
<dbReference type="PANTHER" id="PTHR37947">
    <property type="entry name" value="BLL2462 PROTEIN"/>
    <property type="match status" value="1"/>
</dbReference>
<gene>
    <name evidence="2" type="ORF">RXV94_13150</name>
</gene>
<evidence type="ECO:0000256" key="1">
    <source>
        <dbReference type="SAM" id="Phobius"/>
    </source>
</evidence>
<keyword evidence="3" id="KW-1185">Reference proteome</keyword>